<accession>A0ABU7GWK3</accession>
<organism evidence="1 2">
    <name type="scientific">Pseudomonas soli</name>
    <dbReference type="NCBI Taxonomy" id="1306993"/>
    <lineage>
        <taxon>Bacteria</taxon>
        <taxon>Pseudomonadati</taxon>
        <taxon>Pseudomonadota</taxon>
        <taxon>Gammaproteobacteria</taxon>
        <taxon>Pseudomonadales</taxon>
        <taxon>Pseudomonadaceae</taxon>
        <taxon>Pseudomonas</taxon>
    </lineage>
</organism>
<dbReference type="PANTHER" id="PTHR11409">
    <property type="entry name" value="ADENOSINE DEAMINASE"/>
    <property type="match status" value="1"/>
</dbReference>
<dbReference type="SUPFAM" id="SSF51556">
    <property type="entry name" value="Metallo-dependent hydrolases"/>
    <property type="match status" value="1"/>
</dbReference>
<keyword evidence="2" id="KW-1185">Reference proteome</keyword>
<dbReference type="Proteomes" id="UP001329505">
    <property type="component" value="Unassembled WGS sequence"/>
</dbReference>
<comment type="caution">
    <text evidence="1">The sequence shown here is derived from an EMBL/GenBank/DDBJ whole genome shotgun (WGS) entry which is preliminary data.</text>
</comment>
<dbReference type="InterPro" id="IPR006330">
    <property type="entry name" value="Ado/ade_deaminase"/>
</dbReference>
<reference evidence="1 2" key="1">
    <citation type="submission" date="2024-01" db="EMBL/GenBank/DDBJ databases">
        <title>Unpublished Manusciprt.</title>
        <authorList>
            <person name="Duman M."/>
            <person name="Valdes E.G."/>
            <person name="Ajmi N."/>
            <person name="Altun S."/>
            <person name="Saticioglu I.B."/>
        </authorList>
    </citation>
    <scope>NUCLEOTIDE SEQUENCE [LARGE SCALE GENOMIC DNA]</scope>
    <source>
        <strain evidence="1 2">139P</strain>
    </source>
</reference>
<name>A0ABU7GWK3_9PSED</name>
<dbReference type="PANTHER" id="PTHR11409:SF43">
    <property type="entry name" value="ADENOSINE DEAMINASE"/>
    <property type="match status" value="1"/>
</dbReference>
<gene>
    <name evidence="1" type="primary">rdrB</name>
    <name evidence="1" type="ORF">V0R55_25095</name>
</gene>
<dbReference type="RefSeq" id="WP_330126585.1">
    <property type="nucleotide sequence ID" value="NZ_JAZDQQ010000034.1"/>
</dbReference>
<sequence>MLTPSLLELTTGAFFSCPVFAARLKSDLLTKDLGLRIRESKAVIEEYRSCIRNAVDQRYPGRFRLNDLARAAEELCPLDLFRTPQQKALDTLFQTFFLCNGDHIHYRPECLTDYAHLCAMVDPTVIVAWHLAQRFRQNPHLSAADAQRIVLAQQPLFSPPSIANKAFAEGHVHLGGAHFEGIILMNQITHQPGLEAFAPLHRLCHGLLGEWPGRLGNGTPDKILKLYQRTLGKAHLTDGPLILSWPGFSTLQPHTDDRRHPSWMKLQLAQAINAGDLSKAWLWLLIWLWTQYQDAEAPPVLRMGIFYLVLALMAERRKLLMDGQGLTRFTAVYGGFSKASRHNPQEHLLTYGRACARQLFQNPEDCAELKITENVFTSDFMAGWVSALEQHNGQPPIAPLKPVSAHQAKHFRSRMERWHLCVHFLRREEHLHKRGKIWSDGEKLYRKLREHSGWSAPAFLHGKVSEHFRFDPSAWVRGLDVAGDENKTRNELYAPMLRWLRAGLQPAGHGDGFQGGLHLSIHTGEDYAHPLSGMRHIDETVHFCEMRHGDRIGHALAIGVSPLQWCQNQGDMLLPVDEHLDNLVWLWHHATQLAACVPLANQILPRLERRIAQFVPHVAWTSPHYLNAFYPRQELGKGQAQSQPEESRRYINPHTLHEAWRLRRNCFHMLEQYRPNEPLDDKMRAALPDRDILGTVNFLRLNGQHNDPGAALLFWRRATLQTHADYTPRMVHVRIQRHALVETPPMPGEQGLLLDYETPEELEFMEALQDHLIESCDQRGIIFETNPSSNVYIARIGKHADHPIFRWNPPDESTLERGAIHNRFGLRRGPIRVTINTDDPGVIPTTLRTEYALLQEAAKSMGISRTRTEEWLERLRIYANDQFQRNHRPVFRDR</sequence>
<dbReference type="NCBIfam" id="NF041744">
    <property type="entry name" value="RdrB"/>
    <property type="match status" value="1"/>
</dbReference>
<evidence type="ECO:0000313" key="1">
    <source>
        <dbReference type="EMBL" id="MEE1883445.1"/>
    </source>
</evidence>
<proteinExistence type="predicted"/>
<evidence type="ECO:0000313" key="2">
    <source>
        <dbReference type="Proteomes" id="UP001329505"/>
    </source>
</evidence>
<protein>
    <submittedName>
        <fullName evidence="1">Antiviral RADAR system adenosine deaminase RdrB</fullName>
    </submittedName>
</protein>
<dbReference type="InterPro" id="IPR032466">
    <property type="entry name" value="Metal_Hydrolase"/>
</dbReference>
<dbReference type="EMBL" id="JAZDQQ010000034">
    <property type="protein sequence ID" value="MEE1883445.1"/>
    <property type="molecule type" value="Genomic_DNA"/>
</dbReference>
<dbReference type="Gene3D" id="3.20.20.140">
    <property type="entry name" value="Metal-dependent hydrolases"/>
    <property type="match status" value="2"/>
</dbReference>